<sequence length="375" mass="44177">MHKQLNSISFVSANSGFSDLQYSSIIKGNHYLLAKSIDHNPELIQQLFETKKLEKTKNIFQDPLNLKILQHDHAIGPKYEKNKIVPRTIVGKPDIFKKKQPLQHLNQDLQNPNQQISLLESISMSKKESPLQRKITQLKIAQTPVKISKQSKTENLITGSELINKITQLEKRLIQNSIDEQKSIDRMPFLKKQSLYRDQRALEDFDKKEKIHSELLHSLSARISRNPSCSLMMDLYNFRRKQEYSSTNDQMMELSENKNQQIIEMQQQNQVPIFICTDRQQIIRKPYLFEKDQTISTILKQQNEDQTFQSFTSNRVLKENELKYKPMARIKIKMNIDELMIFGQSKYEQEISIDPYHKYIINEIEKQPINEDEIL</sequence>
<comment type="caution">
    <text evidence="1">The sequence shown here is derived from an EMBL/GenBank/DDBJ whole genome shotgun (WGS) entry which is preliminary data.</text>
</comment>
<dbReference type="EMBL" id="CAJJDO010000123">
    <property type="protein sequence ID" value="CAD8200121.1"/>
    <property type="molecule type" value="Genomic_DNA"/>
</dbReference>
<accession>A0A8S1XGN6</accession>
<reference evidence="1" key="1">
    <citation type="submission" date="2021-01" db="EMBL/GenBank/DDBJ databases">
        <authorList>
            <consortium name="Genoscope - CEA"/>
            <person name="William W."/>
        </authorList>
    </citation>
    <scope>NUCLEOTIDE SEQUENCE</scope>
</reference>
<dbReference type="AlphaFoldDB" id="A0A8S1XGN6"/>
<evidence type="ECO:0000313" key="1">
    <source>
        <dbReference type="EMBL" id="CAD8200121.1"/>
    </source>
</evidence>
<organism evidence="1 2">
    <name type="scientific">Paramecium pentaurelia</name>
    <dbReference type="NCBI Taxonomy" id="43138"/>
    <lineage>
        <taxon>Eukaryota</taxon>
        <taxon>Sar</taxon>
        <taxon>Alveolata</taxon>
        <taxon>Ciliophora</taxon>
        <taxon>Intramacronucleata</taxon>
        <taxon>Oligohymenophorea</taxon>
        <taxon>Peniculida</taxon>
        <taxon>Parameciidae</taxon>
        <taxon>Paramecium</taxon>
    </lineage>
</organism>
<name>A0A8S1XGN6_9CILI</name>
<proteinExistence type="predicted"/>
<protein>
    <submittedName>
        <fullName evidence="1">Uncharacterized protein</fullName>
    </submittedName>
</protein>
<gene>
    <name evidence="1" type="ORF">PPENT_87.1.T1230132</name>
</gene>
<evidence type="ECO:0000313" key="2">
    <source>
        <dbReference type="Proteomes" id="UP000689195"/>
    </source>
</evidence>
<keyword evidence="2" id="KW-1185">Reference proteome</keyword>
<dbReference type="Proteomes" id="UP000689195">
    <property type="component" value="Unassembled WGS sequence"/>
</dbReference>